<dbReference type="RefSeq" id="WP_098178269.1">
    <property type="nucleotide sequence ID" value="NZ_NUEQ01000155.1"/>
</dbReference>
<accession>A0AAX0RVI1</accession>
<proteinExistence type="predicted"/>
<evidence type="ECO:0000313" key="2">
    <source>
        <dbReference type="Proteomes" id="UP000220106"/>
    </source>
</evidence>
<comment type="caution">
    <text evidence="1">The sequence shown here is derived from an EMBL/GenBank/DDBJ whole genome shotgun (WGS) entry which is preliminary data.</text>
</comment>
<dbReference type="AlphaFoldDB" id="A0AAX0RVI1"/>
<dbReference type="Proteomes" id="UP000220106">
    <property type="component" value="Unassembled WGS sequence"/>
</dbReference>
<gene>
    <name evidence="1" type="ORF">CN689_28325</name>
</gene>
<name>A0AAX0RVI1_9BACI</name>
<reference evidence="1 2" key="1">
    <citation type="submission" date="2017-09" db="EMBL/GenBank/DDBJ databases">
        <title>Large-scale bioinformatics analysis of Bacillus genomes uncovers conserved roles of natural products in bacterial physiology.</title>
        <authorList>
            <consortium name="Agbiome Team Llc"/>
            <person name="Bleich R.M."/>
            <person name="Kirk G.J."/>
            <person name="Santa Maria K.C."/>
            <person name="Allen S.E."/>
            <person name="Farag S."/>
            <person name="Shank E.A."/>
            <person name="Bowers A."/>
        </authorList>
    </citation>
    <scope>NUCLEOTIDE SEQUENCE [LARGE SCALE GENOMIC DNA]</scope>
    <source>
        <strain evidence="1 2">AFS003229</strain>
    </source>
</reference>
<dbReference type="EMBL" id="NUEQ01000155">
    <property type="protein sequence ID" value="PEJ23259.1"/>
    <property type="molecule type" value="Genomic_DNA"/>
</dbReference>
<evidence type="ECO:0000313" key="1">
    <source>
        <dbReference type="EMBL" id="PEJ23259.1"/>
    </source>
</evidence>
<organism evidence="1 2">
    <name type="scientific">Peribacillus butanolivorans</name>
    <dbReference type="NCBI Taxonomy" id="421767"/>
    <lineage>
        <taxon>Bacteria</taxon>
        <taxon>Bacillati</taxon>
        <taxon>Bacillota</taxon>
        <taxon>Bacilli</taxon>
        <taxon>Bacillales</taxon>
        <taxon>Bacillaceae</taxon>
        <taxon>Peribacillus</taxon>
    </lineage>
</organism>
<sequence>MWSLLFLIQLTHPLLCDRIAKIEGSKNEFKRFQAPVLTLNKEEEEDIFDKLIHLFDGVDVEGEIQEVKEEEPIDQLKRWIANTGELRVNELARLIGLGNNKVHAMMVELVYLKKEGRSYAINVNDEELDKWRDKNDTFYDCIDNTCCNLLSNDQRNRLYV</sequence>
<evidence type="ECO:0008006" key="3">
    <source>
        <dbReference type="Google" id="ProtNLM"/>
    </source>
</evidence>
<protein>
    <recommendedName>
        <fullName evidence="3">Helix-turn-helix domain-containing protein</fullName>
    </recommendedName>
</protein>